<name>A0ABM1A949_APLCA</name>
<evidence type="ECO:0000313" key="4">
    <source>
        <dbReference type="RefSeq" id="XP_012943191.1"/>
    </source>
</evidence>
<evidence type="ECO:0000313" key="3">
    <source>
        <dbReference type="Proteomes" id="UP000694888"/>
    </source>
</evidence>
<keyword evidence="2" id="KW-0732">Signal</keyword>
<accession>A0ABM1A949</accession>
<reference evidence="4" key="1">
    <citation type="submission" date="2025-08" db="UniProtKB">
        <authorList>
            <consortium name="RefSeq"/>
        </authorList>
    </citation>
    <scope>IDENTIFICATION</scope>
</reference>
<organism evidence="3 4">
    <name type="scientific">Aplysia californica</name>
    <name type="common">California sea hare</name>
    <dbReference type="NCBI Taxonomy" id="6500"/>
    <lineage>
        <taxon>Eukaryota</taxon>
        <taxon>Metazoa</taxon>
        <taxon>Spiralia</taxon>
        <taxon>Lophotrochozoa</taxon>
        <taxon>Mollusca</taxon>
        <taxon>Gastropoda</taxon>
        <taxon>Heterobranchia</taxon>
        <taxon>Euthyneura</taxon>
        <taxon>Tectipleura</taxon>
        <taxon>Aplysiida</taxon>
        <taxon>Aplysioidea</taxon>
        <taxon>Aplysiidae</taxon>
        <taxon>Aplysia</taxon>
    </lineage>
</organism>
<dbReference type="Proteomes" id="UP000694888">
    <property type="component" value="Unplaced"/>
</dbReference>
<protein>
    <submittedName>
        <fullName evidence="4">Uncharacterized protein LOC106013040</fullName>
    </submittedName>
</protein>
<dbReference type="RefSeq" id="XP_012943191.1">
    <property type="nucleotide sequence ID" value="XM_013087737.2"/>
</dbReference>
<evidence type="ECO:0000256" key="2">
    <source>
        <dbReference type="SAM" id="SignalP"/>
    </source>
</evidence>
<dbReference type="GeneID" id="106013040"/>
<proteinExistence type="predicted"/>
<gene>
    <name evidence="4" type="primary">LOC106013040</name>
</gene>
<feature type="region of interest" description="Disordered" evidence="1">
    <location>
        <begin position="87"/>
        <end position="108"/>
    </location>
</feature>
<keyword evidence="3" id="KW-1185">Reference proteome</keyword>
<feature type="chain" id="PRO_5047118723" evidence="2">
    <location>
        <begin position="21"/>
        <end position="128"/>
    </location>
</feature>
<evidence type="ECO:0000256" key="1">
    <source>
        <dbReference type="SAM" id="MobiDB-lite"/>
    </source>
</evidence>
<sequence length="128" mass="13903">MKCTSQTCLVLLGLVGLVCANVDQVLTSPDVDVQAGFFPDSGYLRGNPSRGVAQAPAGYRKDGNSLNNVFSSTNSLASRLRRLMSRMPRLKTPIPGSRSRSRSKQGQVHVARPGFLTMFTGSKFMKRP</sequence>
<feature type="signal peptide" evidence="2">
    <location>
        <begin position="1"/>
        <end position="20"/>
    </location>
</feature>